<sequence length="129" mass="15112">MRRSVSDPEEIPRSLTAQSRGKPLPPSTSLSRVFYIRRNVTIRSTRVSRQKRRLCVKHWNQTMWFWPLGRHHTDPVKCDEAVKEECSIIFCYSSNSVCSATLSYTPRTHLDWEQKNETNELSGEFPRVT</sequence>
<dbReference type="EMBL" id="VEVO01000016">
    <property type="protein sequence ID" value="KAF0028786.1"/>
    <property type="molecule type" value="Genomic_DNA"/>
</dbReference>
<name>A0A6A4S0Q0_SCOMX</name>
<accession>A0A6A4S0Q0</accession>
<dbReference type="AlphaFoldDB" id="A0A6A4S0Q0"/>
<protein>
    <submittedName>
        <fullName evidence="2">Uncharacterized protein</fullName>
    </submittedName>
</protein>
<feature type="compositionally biased region" description="Basic and acidic residues" evidence="1">
    <location>
        <begin position="1"/>
        <end position="12"/>
    </location>
</feature>
<evidence type="ECO:0000313" key="3">
    <source>
        <dbReference type="Proteomes" id="UP000438429"/>
    </source>
</evidence>
<proteinExistence type="predicted"/>
<feature type="region of interest" description="Disordered" evidence="1">
    <location>
        <begin position="1"/>
        <end position="28"/>
    </location>
</feature>
<evidence type="ECO:0000313" key="2">
    <source>
        <dbReference type="EMBL" id="KAF0028786.1"/>
    </source>
</evidence>
<organism evidence="2 3">
    <name type="scientific">Scophthalmus maximus</name>
    <name type="common">Turbot</name>
    <name type="synonym">Psetta maxima</name>
    <dbReference type="NCBI Taxonomy" id="52904"/>
    <lineage>
        <taxon>Eukaryota</taxon>
        <taxon>Metazoa</taxon>
        <taxon>Chordata</taxon>
        <taxon>Craniata</taxon>
        <taxon>Vertebrata</taxon>
        <taxon>Euteleostomi</taxon>
        <taxon>Actinopterygii</taxon>
        <taxon>Neopterygii</taxon>
        <taxon>Teleostei</taxon>
        <taxon>Neoteleostei</taxon>
        <taxon>Acanthomorphata</taxon>
        <taxon>Carangaria</taxon>
        <taxon>Pleuronectiformes</taxon>
        <taxon>Pleuronectoidei</taxon>
        <taxon>Scophthalmidae</taxon>
        <taxon>Scophthalmus</taxon>
    </lineage>
</organism>
<gene>
    <name evidence="2" type="ORF">F2P81_017891</name>
</gene>
<reference evidence="2 3" key="1">
    <citation type="submission" date="2019-06" db="EMBL/GenBank/DDBJ databases">
        <title>Draft genomes of female and male turbot (Scophthalmus maximus).</title>
        <authorList>
            <person name="Xu H."/>
            <person name="Xu X.-W."/>
            <person name="Shao C."/>
            <person name="Chen S."/>
        </authorList>
    </citation>
    <scope>NUCLEOTIDE SEQUENCE [LARGE SCALE GENOMIC DNA]</scope>
    <source>
        <strain evidence="2">Ysfricsl-2016a</strain>
        <tissue evidence="2">Blood</tissue>
    </source>
</reference>
<comment type="caution">
    <text evidence="2">The sequence shown here is derived from an EMBL/GenBank/DDBJ whole genome shotgun (WGS) entry which is preliminary data.</text>
</comment>
<dbReference type="Proteomes" id="UP000438429">
    <property type="component" value="Unassembled WGS sequence"/>
</dbReference>
<evidence type="ECO:0000256" key="1">
    <source>
        <dbReference type="SAM" id="MobiDB-lite"/>
    </source>
</evidence>